<keyword evidence="4" id="KW-1185">Reference proteome</keyword>
<protein>
    <recommendedName>
        <fullName evidence="2">Macro domain-containing protein</fullName>
    </recommendedName>
</protein>
<accession>A0A8S1QLV2</accession>
<evidence type="ECO:0000256" key="1">
    <source>
        <dbReference type="SAM" id="SignalP"/>
    </source>
</evidence>
<feature type="domain" description="Macro" evidence="2">
    <location>
        <begin position="20"/>
        <end position="239"/>
    </location>
</feature>
<dbReference type="Proteomes" id="UP000692954">
    <property type="component" value="Unassembled WGS sequence"/>
</dbReference>
<sequence>MIIKKTMIQLFLLLLMVIRARFKYNLKYQNKKIQIVYADISNVRCDAIVNSCNNKMSFGDPLQLSGVANSIFRLGGASYHQFCLDYINKYNELKIGKVVTYNMPIGRQIKNILNVATPIYSRGDEADDDLNKIKDNIEAIFKEIKNLDENLWLFQFLMEEHVDIVLIKLHNKYQILQQINLELIDVKIQKLTQILAQMLKQPDKEREIKYQWQWIEENIYKNYDDEDFNKQIDEAYELFQLTGQEQKVHLKFPYSKQPGTHMVNFNNNTVYDISLNKEKSQFLNLFLIQGSFILIKKNQMIKQMNIFCFKK</sequence>
<comment type="caution">
    <text evidence="3">The sequence shown here is derived from an EMBL/GenBank/DDBJ whole genome shotgun (WGS) entry which is preliminary data.</text>
</comment>
<dbReference type="Pfam" id="PF01661">
    <property type="entry name" value="Macro"/>
    <property type="match status" value="1"/>
</dbReference>
<name>A0A8S1QLV2_9CILI</name>
<dbReference type="OrthoDB" id="6077599at2759"/>
<organism evidence="3 4">
    <name type="scientific">Paramecium sonneborni</name>
    <dbReference type="NCBI Taxonomy" id="65129"/>
    <lineage>
        <taxon>Eukaryota</taxon>
        <taxon>Sar</taxon>
        <taxon>Alveolata</taxon>
        <taxon>Ciliophora</taxon>
        <taxon>Intramacronucleata</taxon>
        <taxon>Oligohymenophorea</taxon>
        <taxon>Peniculida</taxon>
        <taxon>Parameciidae</taxon>
        <taxon>Paramecium</taxon>
    </lineage>
</organism>
<dbReference type="PROSITE" id="PS51154">
    <property type="entry name" value="MACRO"/>
    <property type="match status" value="1"/>
</dbReference>
<evidence type="ECO:0000259" key="2">
    <source>
        <dbReference type="PROSITE" id="PS51154"/>
    </source>
</evidence>
<dbReference type="EMBL" id="CAJJDN010000110">
    <property type="protein sequence ID" value="CAD8116184.1"/>
    <property type="molecule type" value="Genomic_DNA"/>
</dbReference>
<keyword evidence="1" id="KW-0732">Signal</keyword>
<evidence type="ECO:0000313" key="4">
    <source>
        <dbReference type="Proteomes" id="UP000692954"/>
    </source>
</evidence>
<proteinExistence type="predicted"/>
<reference evidence="3" key="1">
    <citation type="submission" date="2021-01" db="EMBL/GenBank/DDBJ databases">
        <authorList>
            <consortium name="Genoscope - CEA"/>
            <person name="William W."/>
        </authorList>
    </citation>
    <scope>NUCLEOTIDE SEQUENCE</scope>
</reference>
<gene>
    <name evidence="3" type="ORF">PSON_ATCC_30995.1.T1100089</name>
</gene>
<evidence type="ECO:0000313" key="3">
    <source>
        <dbReference type="EMBL" id="CAD8116184.1"/>
    </source>
</evidence>
<dbReference type="AlphaFoldDB" id="A0A8S1QLV2"/>
<dbReference type="InterPro" id="IPR002589">
    <property type="entry name" value="Macro_dom"/>
</dbReference>
<feature type="signal peptide" evidence="1">
    <location>
        <begin position="1"/>
        <end position="22"/>
    </location>
</feature>
<feature type="chain" id="PRO_5035939197" description="Macro domain-containing protein" evidence="1">
    <location>
        <begin position="23"/>
        <end position="311"/>
    </location>
</feature>